<evidence type="ECO:0000313" key="14">
    <source>
        <dbReference type="EMBL" id="MDZ5494097.1"/>
    </source>
</evidence>
<dbReference type="InterPro" id="IPR011914">
    <property type="entry name" value="RfaE_dom_II"/>
</dbReference>
<keyword evidence="6" id="KW-0418">Kinase</keyword>
<feature type="compositionally biased region" description="Basic and acidic residues" evidence="11">
    <location>
        <begin position="238"/>
        <end position="255"/>
    </location>
</feature>
<dbReference type="RefSeq" id="WP_322443609.1">
    <property type="nucleotide sequence ID" value="NZ_JAXOTQ010000061.1"/>
</dbReference>
<dbReference type="Pfam" id="PF00294">
    <property type="entry name" value="PfkB"/>
    <property type="match status" value="2"/>
</dbReference>
<keyword evidence="7" id="KW-0067">ATP-binding</keyword>
<evidence type="ECO:0000256" key="9">
    <source>
        <dbReference type="ARBA" id="ARBA00023277"/>
    </source>
</evidence>
<organism evidence="14 15">
    <name type="scientific">Micromonospora sicca</name>
    <dbReference type="NCBI Taxonomy" id="2202420"/>
    <lineage>
        <taxon>Bacteria</taxon>
        <taxon>Bacillati</taxon>
        <taxon>Actinomycetota</taxon>
        <taxon>Actinomycetes</taxon>
        <taxon>Micromonosporales</taxon>
        <taxon>Micromonosporaceae</taxon>
        <taxon>Micromonospora</taxon>
    </lineage>
</organism>
<dbReference type="Gene3D" id="3.40.50.620">
    <property type="entry name" value="HUPs"/>
    <property type="match status" value="1"/>
</dbReference>
<feature type="region of interest" description="Disordered" evidence="11">
    <location>
        <begin position="235"/>
        <end position="323"/>
    </location>
</feature>
<evidence type="ECO:0000256" key="4">
    <source>
        <dbReference type="ARBA" id="ARBA00022695"/>
    </source>
</evidence>
<evidence type="ECO:0000256" key="11">
    <source>
        <dbReference type="SAM" id="MobiDB-lite"/>
    </source>
</evidence>
<dbReference type="InterPro" id="IPR002173">
    <property type="entry name" value="Carboh/pur_kinase_PfkB_CS"/>
</dbReference>
<keyword evidence="9" id="KW-0119">Carbohydrate metabolism</keyword>
<feature type="region of interest" description="Disordered" evidence="11">
    <location>
        <begin position="616"/>
        <end position="645"/>
    </location>
</feature>
<evidence type="ECO:0000256" key="2">
    <source>
        <dbReference type="ARBA" id="ARBA00012519"/>
    </source>
</evidence>
<proteinExistence type="predicted"/>
<dbReference type="InterPro" id="IPR011611">
    <property type="entry name" value="PfkB_dom"/>
</dbReference>
<dbReference type="PANTHER" id="PTHR46969:SF1">
    <property type="entry name" value="BIFUNCTIONAL PROTEIN HLDE"/>
    <property type="match status" value="1"/>
</dbReference>
<evidence type="ECO:0000259" key="13">
    <source>
        <dbReference type="Pfam" id="PF01467"/>
    </source>
</evidence>
<dbReference type="InterPro" id="IPR029056">
    <property type="entry name" value="Ribokinase-like"/>
</dbReference>
<keyword evidence="3" id="KW-0808">Transferase</keyword>
<dbReference type="NCBIfam" id="TIGR02199">
    <property type="entry name" value="rfaE_dom_II"/>
    <property type="match status" value="1"/>
</dbReference>
<gene>
    <name evidence="14" type="primary">rfaE2</name>
    <name evidence="14" type="ORF">U2F25_32385</name>
</gene>
<dbReference type="SUPFAM" id="SSF52374">
    <property type="entry name" value="Nucleotidylyl transferase"/>
    <property type="match status" value="1"/>
</dbReference>
<accession>A0ABU5JN94</accession>
<dbReference type="SUPFAM" id="SSF53613">
    <property type="entry name" value="Ribokinase-like"/>
    <property type="match status" value="1"/>
</dbReference>
<dbReference type="Pfam" id="PF01467">
    <property type="entry name" value="CTP_transf_like"/>
    <property type="match status" value="1"/>
</dbReference>
<feature type="domain" description="Cytidyltransferase-like" evidence="13">
    <location>
        <begin position="482"/>
        <end position="577"/>
    </location>
</feature>
<comment type="caution">
    <text evidence="14">The sequence shown here is derived from an EMBL/GenBank/DDBJ whole genome shotgun (WGS) entry which is preliminary data.</text>
</comment>
<reference evidence="14 15" key="1">
    <citation type="submission" date="2023-12" db="EMBL/GenBank/DDBJ databases">
        <title>Micromonospora sp. nov., isolated from Atacama Desert.</title>
        <authorList>
            <person name="Carro L."/>
            <person name="Golinska P."/>
            <person name="Klenk H.-P."/>
            <person name="Goodfellow M."/>
        </authorList>
    </citation>
    <scope>NUCLEOTIDE SEQUENCE [LARGE SCALE GENOMIC DNA]</scope>
    <source>
        <strain evidence="14 15">4G53</strain>
    </source>
</reference>
<evidence type="ECO:0000313" key="15">
    <source>
        <dbReference type="Proteomes" id="UP001290101"/>
    </source>
</evidence>
<evidence type="ECO:0000259" key="12">
    <source>
        <dbReference type="Pfam" id="PF00294"/>
    </source>
</evidence>
<keyword evidence="4 14" id="KW-0548">Nucleotidyltransferase</keyword>
<dbReference type="GO" id="GO:0016779">
    <property type="term" value="F:nucleotidyltransferase activity"/>
    <property type="evidence" value="ECO:0007669"/>
    <property type="project" value="UniProtKB-KW"/>
</dbReference>
<dbReference type="InterPro" id="IPR004821">
    <property type="entry name" value="Cyt_trans-like"/>
</dbReference>
<keyword evidence="5" id="KW-0547">Nucleotide-binding</keyword>
<keyword evidence="15" id="KW-1185">Reference proteome</keyword>
<sequence>MAGAAAEERRLATVVADWQGRPVLVVGDAMLDEWRFAESERLCREAPAPVLTLRRRLSAAGGAANTAVNLATLGGRAVLVAPVGADVAGDELHDCLDRAGVWDRTVNQPGRPTPVKRRMLAGNQILLREDSGDPDDALDDDGVARLLTALDCATEELKAAAGGRPPTLVVCDYGLGALPAAVRAWLVANRDRYATVALDAHDLADWRGLNPTVVTPSFAEAARLLARAAVGFNADPRPAPREHAGPELHLDHPVDDPADGPSELSVGTAPGGAGERPTGTRSADAHPRAADRGANFGPAGRRGGGGPTGEPTPGEDRVAMTGDGLSVTGTGVTVNAAAGEGVDRAVLAESRLAELRAHTGADVVAVTLDTEGAVVGGADGEPRRSHSTPVPASHAVGAGDAYLAAMTLALAAEATLPTAAQLAQLAATITVSDTGTCVCRREDLLEALGAGRDETGHPTLVGADELASIVEDHRRSGRSVVFTNGCFDVLHPGHVRYLTQARALGDLLVVAVNSDGSVRRLKGPDRPVNPVEDRTALLAALECVDHVVVFEEDSPAPLIEAVRPDVYVKGGDYPPEMVPEAPLVRRLGGQVRTLGYVPDRSTSAIIDRIRAQSATGNGAAAQSVSGNGAAPQPSTVTDGAPGRRT</sequence>
<dbReference type="Proteomes" id="UP001290101">
    <property type="component" value="Unassembled WGS sequence"/>
</dbReference>
<protein>
    <recommendedName>
        <fullName evidence="2">D-glycero-beta-D-manno-heptose 1-phosphate adenylyltransferase</fullName>
        <ecNumber evidence="2">2.7.7.70</ecNumber>
    </recommendedName>
</protein>
<evidence type="ECO:0000256" key="8">
    <source>
        <dbReference type="ARBA" id="ARBA00023268"/>
    </source>
</evidence>
<evidence type="ECO:0000256" key="10">
    <source>
        <dbReference type="ARBA" id="ARBA00047428"/>
    </source>
</evidence>
<dbReference type="NCBIfam" id="TIGR00125">
    <property type="entry name" value="cyt_tran_rel"/>
    <property type="match status" value="1"/>
</dbReference>
<comment type="catalytic activity">
    <reaction evidence="10">
        <text>D-glycero-beta-D-manno-heptose 1-phosphate + ATP + H(+) = ADP-D-glycero-beta-D-manno-heptose + diphosphate</text>
        <dbReference type="Rhea" id="RHEA:27465"/>
        <dbReference type="ChEBI" id="CHEBI:15378"/>
        <dbReference type="ChEBI" id="CHEBI:30616"/>
        <dbReference type="ChEBI" id="CHEBI:33019"/>
        <dbReference type="ChEBI" id="CHEBI:59967"/>
        <dbReference type="ChEBI" id="CHEBI:61593"/>
        <dbReference type="EC" id="2.7.7.70"/>
    </reaction>
</comment>
<evidence type="ECO:0000256" key="6">
    <source>
        <dbReference type="ARBA" id="ARBA00022777"/>
    </source>
</evidence>
<dbReference type="PROSITE" id="PS00583">
    <property type="entry name" value="PFKB_KINASES_1"/>
    <property type="match status" value="1"/>
</dbReference>
<evidence type="ECO:0000256" key="3">
    <source>
        <dbReference type="ARBA" id="ARBA00022679"/>
    </source>
</evidence>
<dbReference type="EMBL" id="JAXOTQ010000061">
    <property type="protein sequence ID" value="MDZ5494097.1"/>
    <property type="molecule type" value="Genomic_DNA"/>
</dbReference>
<feature type="domain" description="Carbohydrate kinase PfkB" evidence="12">
    <location>
        <begin position="23"/>
        <end position="123"/>
    </location>
</feature>
<dbReference type="PANTHER" id="PTHR46969">
    <property type="entry name" value="BIFUNCTIONAL PROTEIN HLDE"/>
    <property type="match status" value="1"/>
</dbReference>
<feature type="compositionally biased region" description="Polar residues" evidence="11">
    <location>
        <begin position="616"/>
        <end position="637"/>
    </location>
</feature>
<dbReference type="InterPro" id="IPR014729">
    <property type="entry name" value="Rossmann-like_a/b/a_fold"/>
</dbReference>
<evidence type="ECO:0000256" key="1">
    <source>
        <dbReference type="ARBA" id="ARBA00004713"/>
    </source>
</evidence>
<dbReference type="EC" id="2.7.7.70" evidence="2"/>
<comment type="pathway">
    <text evidence="1">Bacterial outer membrane biogenesis; LPS core biosynthesis.</text>
</comment>
<evidence type="ECO:0000256" key="7">
    <source>
        <dbReference type="ARBA" id="ARBA00022840"/>
    </source>
</evidence>
<dbReference type="Gene3D" id="3.40.1190.20">
    <property type="match status" value="2"/>
</dbReference>
<feature type="domain" description="Carbohydrate kinase PfkB" evidence="12">
    <location>
        <begin position="357"/>
        <end position="439"/>
    </location>
</feature>
<keyword evidence="8" id="KW-0511">Multifunctional enzyme</keyword>
<name>A0ABU5JN94_9ACTN</name>
<evidence type="ECO:0000256" key="5">
    <source>
        <dbReference type="ARBA" id="ARBA00022741"/>
    </source>
</evidence>